<dbReference type="Pfam" id="PF00069">
    <property type="entry name" value="Pkinase"/>
    <property type="match status" value="1"/>
</dbReference>
<dbReference type="EMBL" id="BDDD01004118">
    <property type="protein sequence ID" value="GAV86971.1"/>
    <property type="molecule type" value="Genomic_DNA"/>
</dbReference>
<evidence type="ECO:0000313" key="2">
    <source>
        <dbReference type="EMBL" id="GAV86971.1"/>
    </source>
</evidence>
<keyword evidence="2" id="KW-0808">Transferase</keyword>
<dbReference type="PANTHER" id="PTHR48055">
    <property type="entry name" value="LEUCINE-RICH REPEAT RECEPTOR PROTEIN KINASE EMS1"/>
    <property type="match status" value="1"/>
</dbReference>
<protein>
    <submittedName>
        <fullName evidence="2">Pkinase domain-containing protein</fullName>
    </submittedName>
</protein>
<dbReference type="InterPro" id="IPR051564">
    <property type="entry name" value="LRR_receptor-like_kinase"/>
</dbReference>
<reference evidence="3" key="1">
    <citation type="submission" date="2016-04" db="EMBL/GenBank/DDBJ databases">
        <title>Cephalotus genome sequencing.</title>
        <authorList>
            <person name="Fukushima K."/>
            <person name="Hasebe M."/>
            <person name="Fang X."/>
        </authorList>
    </citation>
    <scope>NUCLEOTIDE SEQUENCE [LARGE SCALE GENOMIC DNA]</scope>
    <source>
        <strain evidence="3">cv. St1</strain>
    </source>
</reference>
<evidence type="ECO:0000313" key="3">
    <source>
        <dbReference type="Proteomes" id="UP000187406"/>
    </source>
</evidence>
<dbReference type="GO" id="GO:0016020">
    <property type="term" value="C:membrane"/>
    <property type="evidence" value="ECO:0007669"/>
    <property type="project" value="TreeGrafter"/>
</dbReference>
<gene>
    <name evidence="2" type="ORF">CFOL_v3_30397</name>
</gene>
<proteinExistence type="predicted"/>
<dbReference type="STRING" id="3775.A0A1Q3D3I2"/>
<dbReference type="AlphaFoldDB" id="A0A1Q3D3I2"/>
<comment type="caution">
    <text evidence="2">The sequence shown here is derived from an EMBL/GenBank/DDBJ whole genome shotgun (WGS) entry which is preliminary data.</text>
</comment>
<dbReference type="GO" id="GO:0004672">
    <property type="term" value="F:protein kinase activity"/>
    <property type="evidence" value="ECO:0007669"/>
    <property type="project" value="InterPro"/>
</dbReference>
<evidence type="ECO:0000259" key="1">
    <source>
        <dbReference type="Pfam" id="PF00069"/>
    </source>
</evidence>
<name>A0A1Q3D3I2_CEPFO</name>
<dbReference type="InterPro" id="IPR011009">
    <property type="entry name" value="Kinase-like_dom_sf"/>
</dbReference>
<dbReference type="InterPro" id="IPR000719">
    <property type="entry name" value="Prot_kinase_dom"/>
</dbReference>
<feature type="domain" description="Protein kinase" evidence="1">
    <location>
        <begin position="12"/>
        <end position="121"/>
    </location>
</feature>
<dbReference type="PANTHER" id="PTHR48055:SF60">
    <property type="entry name" value="INACTIVE LRR RECEPTOR-LIKE SERINE_THREONINE-PROTEIN KINASE BIR2 ISOFORM X2"/>
    <property type="match status" value="1"/>
</dbReference>
<dbReference type="InParanoid" id="A0A1Q3D3I2"/>
<dbReference type="OrthoDB" id="598358at2759"/>
<dbReference type="GO" id="GO:0005524">
    <property type="term" value="F:ATP binding"/>
    <property type="evidence" value="ECO:0007669"/>
    <property type="project" value="InterPro"/>
</dbReference>
<organism evidence="2 3">
    <name type="scientific">Cephalotus follicularis</name>
    <name type="common">Albany pitcher plant</name>
    <dbReference type="NCBI Taxonomy" id="3775"/>
    <lineage>
        <taxon>Eukaryota</taxon>
        <taxon>Viridiplantae</taxon>
        <taxon>Streptophyta</taxon>
        <taxon>Embryophyta</taxon>
        <taxon>Tracheophyta</taxon>
        <taxon>Spermatophyta</taxon>
        <taxon>Magnoliopsida</taxon>
        <taxon>eudicotyledons</taxon>
        <taxon>Gunneridae</taxon>
        <taxon>Pentapetalae</taxon>
        <taxon>rosids</taxon>
        <taxon>fabids</taxon>
        <taxon>Oxalidales</taxon>
        <taxon>Cephalotaceae</taxon>
        <taxon>Cephalotus</taxon>
    </lineage>
</organism>
<dbReference type="Proteomes" id="UP000187406">
    <property type="component" value="Unassembled WGS sequence"/>
</dbReference>
<keyword evidence="2" id="KW-0418">Kinase</keyword>
<keyword evidence="3" id="KW-1185">Reference proteome</keyword>
<dbReference type="SUPFAM" id="SSF56112">
    <property type="entry name" value="Protein kinase-like (PK-like)"/>
    <property type="match status" value="1"/>
</dbReference>
<sequence length="164" mass="18465">MNPIETHLSTFVNGDFGYVAPEYPRTLVATPKGDVCSFGVVLLEFVTGEKPTHVANAPETFKGSLVEWITQLPSDSLLQTAVDKSLLGNGYEDELKQFLRVDCKCVVPTPKERPTMFEVYQLSRAIGERYHFTTDDDIMLPSNTSMMIFQMNSLLPENQRNIIE</sequence>
<accession>A0A1Q3D3I2</accession>
<dbReference type="Gene3D" id="1.10.510.10">
    <property type="entry name" value="Transferase(Phosphotransferase) domain 1"/>
    <property type="match status" value="1"/>
</dbReference>